<dbReference type="CDD" id="cd13273">
    <property type="entry name" value="PH_SWAP-70"/>
    <property type="match status" value="1"/>
</dbReference>
<dbReference type="InterPro" id="IPR001849">
    <property type="entry name" value="PH_domain"/>
</dbReference>
<dbReference type="PANTHER" id="PTHR14383:SF2">
    <property type="entry name" value="DIFFERENTIALLY EXPRESSED IN FDCP 6 HOMOLOG"/>
    <property type="match status" value="1"/>
</dbReference>
<dbReference type="FunFam" id="2.30.29.30:FF:000175">
    <property type="entry name" value="switch-associated protein 70 isoform X2"/>
    <property type="match status" value="1"/>
</dbReference>
<evidence type="ECO:0000256" key="12">
    <source>
        <dbReference type="ARBA" id="ARBA00023273"/>
    </source>
</evidence>
<organism evidence="18 19">
    <name type="scientific">Erpetoichthys calabaricus</name>
    <name type="common">Rope fish</name>
    <name type="synonym">Calamoichthys calabaricus</name>
    <dbReference type="NCBI Taxonomy" id="27687"/>
    <lineage>
        <taxon>Eukaryota</taxon>
        <taxon>Metazoa</taxon>
        <taxon>Chordata</taxon>
        <taxon>Craniata</taxon>
        <taxon>Vertebrata</taxon>
        <taxon>Euteleostomi</taxon>
        <taxon>Actinopterygii</taxon>
        <taxon>Polypteriformes</taxon>
        <taxon>Polypteridae</taxon>
        <taxon>Erpetoichthys</taxon>
    </lineage>
</organism>
<dbReference type="GeneID" id="114663267"/>
<keyword evidence="11" id="KW-0539">Nucleus</keyword>
<evidence type="ECO:0000313" key="19">
    <source>
        <dbReference type="Proteomes" id="UP000694620"/>
    </source>
</evidence>
<dbReference type="PROSITE" id="PS50003">
    <property type="entry name" value="PH_DOMAIN"/>
    <property type="match status" value="1"/>
</dbReference>
<dbReference type="Ensembl" id="ENSECRT00000014009.1">
    <property type="protein sequence ID" value="ENSECRP00000013772.1"/>
    <property type="gene ID" value="ENSECRG00000009184.1"/>
</dbReference>
<dbReference type="SUPFAM" id="SSF47473">
    <property type="entry name" value="EF-hand"/>
    <property type="match status" value="1"/>
</dbReference>
<dbReference type="AlphaFoldDB" id="A0A8C4S9T5"/>
<keyword evidence="10" id="KW-0472">Membrane</keyword>
<dbReference type="SUPFAM" id="SSF50729">
    <property type="entry name" value="PH domain-like"/>
    <property type="match status" value="1"/>
</dbReference>
<dbReference type="GO" id="GO:0005737">
    <property type="term" value="C:cytoplasm"/>
    <property type="evidence" value="ECO:0007669"/>
    <property type="project" value="UniProtKB-SubCell"/>
</dbReference>
<evidence type="ECO:0000256" key="7">
    <source>
        <dbReference type="ARBA" id="ARBA00022553"/>
    </source>
</evidence>
<dbReference type="PANTHER" id="PTHR14383">
    <property type="entry name" value="SWAP-70 RECOMBINASE"/>
    <property type="match status" value="1"/>
</dbReference>
<evidence type="ECO:0000259" key="17">
    <source>
        <dbReference type="PROSITE" id="PS50003"/>
    </source>
</evidence>
<keyword evidence="5" id="KW-1003">Cell membrane</keyword>
<reference evidence="18" key="2">
    <citation type="submission" date="2025-08" db="UniProtKB">
        <authorList>
            <consortium name="Ensembl"/>
        </authorList>
    </citation>
    <scope>IDENTIFICATION</scope>
</reference>
<evidence type="ECO:0000256" key="9">
    <source>
        <dbReference type="ARBA" id="ARBA00023125"/>
    </source>
</evidence>
<evidence type="ECO:0000256" key="3">
    <source>
        <dbReference type="ARBA" id="ARBA00004496"/>
    </source>
</evidence>
<sequence>MLLSCLSFLKRISAPTICRHRFAGCQFKLQQFTFCHARGNVVADSASMDLKSELLKSIWYAFTALDVEKSGKVSKSQLKVLSHNLYTALNIPHDPVSLEEHFRDDDDGPVSNQGYMPYLNKYILAKAKEGTFDKETFDDLCWMMTSKKNYKPSSDNGFISRKEAFKLWCLFNFLSENRYPLVMIPEEVEYLIKKMFSALSLEWDRKDLDDFYAENPELMNGISVWKFLELMESRRLFKSVTSESVSLAVDEVFQEIYHDILKKGYMWKKGQVRRNWNERWFVLKPSSISYYVSEDMKEKKGEIKLDNSCTVESIPDKDGRRCLFCIKTVNRTFEISASDMKQRVEWMQAIQTSLRLLSEGKTSYQKELKLRRIKLREQSVKDKEDLQLLRELQEEKERQIQEIENLKKKQQEAEALRREEEEREWELQKETQLALQKQLLEAEKTRAIMAAEIAQREQESERQRLRIKELETTQRSLEMALDVEIQARLEEERARVEQARLIEEEQEKLTQLRLLQEEQQALLNQTQKEKQEIHHIVTEQANALENASQELKKLQESKQKNDQNLEEATKKLRKASRHVTHWSVQLNRLKQPVGPGSNTVSGGAHHKDLPLPGATGAFSSNEFIVKQQFKKTGQKSQEDQSSDTLHEWAVLLSSDEDEKVQEQLKKVTMSEASRTM</sequence>
<evidence type="ECO:0000256" key="5">
    <source>
        <dbReference type="ARBA" id="ARBA00022475"/>
    </source>
</evidence>
<evidence type="ECO:0000256" key="2">
    <source>
        <dbReference type="ARBA" id="ARBA00004236"/>
    </source>
</evidence>
<evidence type="ECO:0000256" key="13">
    <source>
        <dbReference type="ARBA" id="ARBA00059750"/>
    </source>
</evidence>
<dbReference type="Pfam" id="PF25530">
    <property type="entry name" value="EF-hand_SWAP70_N"/>
    <property type="match status" value="1"/>
</dbReference>
<name>A0A8C4S9T5_ERPCA</name>
<reference evidence="18" key="1">
    <citation type="submission" date="2021-06" db="EMBL/GenBank/DDBJ databases">
        <authorList>
            <consortium name="Wellcome Sanger Institute Data Sharing"/>
        </authorList>
    </citation>
    <scope>NUCLEOTIDE SEQUENCE [LARGE SCALE GENOMIC DNA]</scope>
</reference>
<comment type="subunit">
    <text evidence="14">The SWAP complex consists of NPM1, NCL, PARP1 and SWAP70.</text>
</comment>
<evidence type="ECO:0000256" key="16">
    <source>
        <dbReference type="SAM" id="Coils"/>
    </source>
</evidence>
<evidence type="ECO:0000256" key="8">
    <source>
        <dbReference type="ARBA" id="ARBA00023054"/>
    </source>
</evidence>
<keyword evidence="7" id="KW-0597">Phosphoprotein</keyword>
<dbReference type="InterPro" id="IPR011992">
    <property type="entry name" value="EF-hand-dom_pair"/>
</dbReference>
<evidence type="ECO:0000256" key="6">
    <source>
        <dbReference type="ARBA" id="ARBA00022490"/>
    </source>
</evidence>
<keyword evidence="8 16" id="KW-0175">Coiled coil</keyword>
<dbReference type="InterPro" id="IPR057837">
    <property type="entry name" value="PH_SWAP70"/>
</dbReference>
<comment type="subcellular location">
    <subcellularLocation>
        <location evidence="2">Cell membrane</location>
    </subcellularLocation>
    <subcellularLocation>
        <location evidence="4">Cell projection</location>
        <location evidence="4">Lamellipodium</location>
    </subcellularLocation>
    <subcellularLocation>
        <location evidence="3">Cytoplasm</location>
    </subcellularLocation>
    <subcellularLocation>
        <location evidence="1">Nucleus</location>
    </subcellularLocation>
</comment>
<protein>
    <recommendedName>
        <fullName evidence="15">Switch-associated protein 70</fullName>
    </recommendedName>
</protein>
<reference evidence="18" key="3">
    <citation type="submission" date="2025-09" db="UniProtKB">
        <authorList>
            <consortium name="Ensembl"/>
        </authorList>
    </citation>
    <scope>IDENTIFICATION</scope>
</reference>
<comment type="function">
    <text evidence="13">Phosphatidylinositol 3,4,5-trisphosphate-dependent guanine nucleotide exchange factor (GEF) which, independently of RAS, transduces signals from tyrosine kinase receptors to RAC. It also mediates signaling of membrane ruffling. Regulates the actin cytoskeleton as an effector or adapter protein in response to agonist stimulated phosphatidylinositol (3,4)-bisphosphate production and cell protrusion.</text>
</comment>
<keyword evidence="9" id="KW-0238">DNA-binding</keyword>
<keyword evidence="6" id="KW-0963">Cytoplasm</keyword>
<feature type="coiled-coil region" evidence="16">
    <location>
        <begin position="386"/>
        <end position="578"/>
    </location>
</feature>
<dbReference type="Pfam" id="PF00169">
    <property type="entry name" value="PH"/>
    <property type="match status" value="1"/>
</dbReference>
<dbReference type="OrthoDB" id="8434295at2759"/>
<dbReference type="GO" id="GO:0003677">
    <property type="term" value="F:DNA binding"/>
    <property type="evidence" value="ECO:0007669"/>
    <property type="project" value="UniProtKB-KW"/>
</dbReference>
<evidence type="ECO:0000256" key="10">
    <source>
        <dbReference type="ARBA" id="ARBA00023136"/>
    </source>
</evidence>
<evidence type="ECO:0000256" key="4">
    <source>
        <dbReference type="ARBA" id="ARBA00004510"/>
    </source>
</evidence>
<dbReference type="InterPro" id="IPR057836">
    <property type="entry name" value="EF-hand_SWAP70_N"/>
</dbReference>
<proteinExistence type="predicted"/>
<dbReference type="GeneTree" id="ENSGT00950000183017"/>
<evidence type="ECO:0000256" key="11">
    <source>
        <dbReference type="ARBA" id="ARBA00023242"/>
    </source>
</evidence>
<dbReference type="RefSeq" id="XP_028672839.1">
    <property type="nucleotide sequence ID" value="XM_028817006.2"/>
</dbReference>
<dbReference type="InterPro" id="IPR011993">
    <property type="entry name" value="PH-like_dom_sf"/>
</dbReference>
<evidence type="ECO:0000256" key="15">
    <source>
        <dbReference type="ARBA" id="ARBA00074876"/>
    </source>
</evidence>
<evidence type="ECO:0000313" key="18">
    <source>
        <dbReference type="Ensembl" id="ENSECRP00000013772.1"/>
    </source>
</evidence>
<keyword evidence="19" id="KW-1185">Reference proteome</keyword>
<dbReference type="GO" id="GO:0005634">
    <property type="term" value="C:nucleus"/>
    <property type="evidence" value="ECO:0007669"/>
    <property type="project" value="UniProtKB-SubCell"/>
</dbReference>
<accession>A0A8C4S9T5</accession>
<gene>
    <name evidence="18" type="primary">LOC114663267</name>
</gene>
<keyword evidence="12" id="KW-0966">Cell projection</keyword>
<dbReference type="SMART" id="SM00233">
    <property type="entry name" value="PH"/>
    <property type="match status" value="1"/>
</dbReference>
<evidence type="ECO:0000256" key="14">
    <source>
        <dbReference type="ARBA" id="ARBA00066244"/>
    </source>
</evidence>
<dbReference type="GO" id="GO:0030027">
    <property type="term" value="C:lamellipodium"/>
    <property type="evidence" value="ECO:0007669"/>
    <property type="project" value="UniProtKB-SubCell"/>
</dbReference>
<feature type="domain" description="PH" evidence="17">
    <location>
        <begin position="259"/>
        <end position="355"/>
    </location>
</feature>
<dbReference type="Proteomes" id="UP000694620">
    <property type="component" value="Chromosome 1"/>
</dbReference>
<evidence type="ECO:0000256" key="1">
    <source>
        <dbReference type="ARBA" id="ARBA00004123"/>
    </source>
</evidence>
<dbReference type="GO" id="GO:0005886">
    <property type="term" value="C:plasma membrane"/>
    <property type="evidence" value="ECO:0007669"/>
    <property type="project" value="UniProtKB-SubCell"/>
</dbReference>
<dbReference type="Gene3D" id="2.30.29.30">
    <property type="entry name" value="Pleckstrin-homology domain (PH domain)/Phosphotyrosine-binding domain (PTB)"/>
    <property type="match status" value="1"/>
</dbReference>